<protein>
    <submittedName>
        <fullName evidence="2">Uncharacterized protein</fullName>
    </submittedName>
</protein>
<organism evidence="2 3">
    <name type="scientific">Panicum virgatum</name>
    <name type="common">Blackwell switchgrass</name>
    <dbReference type="NCBI Taxonomy" id="38727"/>
    <lineage>
        <taxon>Eukaryota</taxon>
        <taxon>Viridiplantae</taxon>
        <taxon>Streptophyta</taxon>
        <taxon>Embryophyta</taxon>
        <taxon>Tracheophyta</taxon>
        <taxon>Spermatophyta</taxon>
        <taxon>Magnoliopsida</taxon>
        <taxon>Liliopsida</taxon>
        <taxon>Poales</taxon>
        <taxon>Poaceae</taxon>
        <taxon>PACMAD clade</taxon>
        <taxon>Panicoideae</taxon>
        <taxon>Panicodae</taxon>
        <taxon>Paniceae</taxon>
        <taxon>Panicinae</taxon>
        <taxon>Panicum</taxon>
        <taxon>Panicum sect. Hiantes</taxon>
    </lineage>
</organism>
<proteinExistence type="predicted"/>
<reference evidence="2" key="1">
    <citation type="submission" date="2020-05" db="EMBL/GenBank/DDBJ databases">
        <title>WGS assembly of Panicum virgatum.</title>
        <authorList>
            <person name="Lovell J.T."/>
            <person name="Jenkins J."/>
            <person name="Shu S."/>
            <person name="Juenger T.E."/>
            <person name="Schmutz J."/>
        </authorList>
    </citation>
    <scope>NUCLEOTIDE SEQUENCE</scope>
    <source>
        <strain evidence="2">AP13</strain>
    </source>
</reference>
<evidence type="ECO:0000313" key="3">
    <source>
        <dbReference type="Proteomes" id="UP000823388"/>
    </source>
</evidence>
<gene>
    <name evidence="2" type="ORF">PVAP13_6NG319801</name>
</gene>
<comment type="caution">
    <text evidence="2">The sequence shown here is derived from an EMBL/GenBank/DDBJ whole genome shotgun (WGS) entry which is preliminary data.</text>
</comment>
<dbReference type="Proteomes" id="UP000823388">
    <property type="component" value="Chromosome 6N"/>
</dbReference>
<feature type="compositionally biased region" description="Low complexity" evidence="1">
    <location>
        <begin position="56"/>
        <end position="68"/>
    </location>
</feature>
<dbReference type="EMBL" id="CM029048">
    <property type="protein sequence ID" value="KAG2580146.1"/>
    <property type="molecule type" value="Genomic_DNA"/>
</dbReference>
<feature type="region of interest" description="Disordered" evidence="1">
    <location>
        <begin position="27"/>
        <end position="68"/>
    </location>
</feature>
<sequence>MGACMRTLASPAHGGIRCRRGAPCASASRLASSPNAPPEEETQRNAQVRRRSGGWVRPAGAVRGPGAGSVPAPLGSWLHEEQEQLIITAAQPPGGLRRRPVPLPSCRRSIQPVAFSPAPHRRSNTSRWVDSWAVSSLSVTRPSLSSALRPPTAPV</sequence>
<evidence type="ECO:0000313" key="2">
    <source>
        <dbReference type="EMBL" id="KAG2580146.1"/>
    </source>
</evidence>
<accession>A0A8T0R4C5</accession>
<dbReference type="AlphaFoldDB" id="A0A8T0R4C5"/>
<evidence type="ECO:0000256" key="1">
    <source>
        <dbReference type="SAM" id="MobiDB-lite"/>
    </source>
</evidence>
<keyword evidence="3" id="KW-1185">Reference proteome</keyword>
<name>A0A8T0R4C5_PANVG</name>